<dbReference type="PROSITE" id="PS50913">
    <property type="entry name" value="GRIP"/>
    <property type="match status" value="1"/>
</dbReference>
<evidence type="ECO:0000313" key="8">
    <source>
        <dbReference type="Proteomes" id="UP000030706"/>
    </source>
</evidence>
<feature type="compositionally biased region" description="Basic and acidic residues" evidence="5">
    <location>
        <begin position="245"/>
        <end position="264"/>
    </location>
</feature>
<feature type="compositionally biased region" description="Polar residues" evidence="5">
    <location>
        <begin position="730"/>
        <end position="746"/>
    </location>
</feature>
<dbReference type="GO" id="GO:0006888">
    <property type="term" value="P:endoplasmic reticulum to Golgi vesicle-mediated transport"/>
    <property type="evidence" value="ECO:0007669"/>
    <property type="project" value="TreeGrafter"/>
</dbReference>
<keyword evidence="3 4" id="KW-0175">Coiled coil</keyword>
<dbReference type="Proteomes" id="UP000030706">
    <property type="component" value="Unassembled WGS sequence"/>
</dbReference>
<feature type="coiled-coil region" evidence="4">
    <location>
        <begin position="485"/>
        <end position="587"/>
    </location>
</feature>
<dbReference type="InterPro" id="IPR019459">
    <property type="entry name" value="GRAB"/>
</dbReference>
<feature type="region of interest" description="Disordered" evidence="5">
    <location>
        <begin position="722"/>
        <end position="760"/>
    </location>
</feature>
<feature type="compositionally biased region" description="Polar residues" evidence="5">
    <location>
        <begin position="200"/>
        <end position="209"/>
    </location>
</feature>
<dbReference type="HOGENOM" id="CLU_020680_1_0_1"/>
<evidence type="ECO:0000256" key="4">
    <source>
        <dbReference type="SAM" id="Coils"/>
    </source>
</evidence>
<reference evidence="7 8" key="1">
    <citation type="journal article" date="2014" name="BMC Genomics">
        <title>Genome sequencing of four Aureobasidium pullulans varieties: biotechnological potential, stress tolerance, and description of new species.</title>
        <authorList>
            <person name="Gostin Ar C."/>
            <person name="Ohm R.A."/>
            <person name="Kogej T."/>
            <person name="Sonjak S."/>
            <person name="Turk M."/>
            <person name="Zajc J."/>
            <person name="Zalar P."/>
            <person name="Grube M."/>
            <person name="Sun H."/>
            <person name="Han J."/>
            <person name="Sharma A."/>
            <person name="Chiniquy J."/>
            <person name="Ngan C.Y."/>
            <person name="Lipzen A."/>
            <person name="Barry K."/>
            <person name="Grigoriev I.V."/>
            <person name="Gunde-Cimerman N."/>
        </authorList>
    </citation>
    <scope>NUCLEOTIDE SEQUENCE [LARGE SCALE GENOMIC DNA]</scope>
    <source>
        <strain evidence="7 8">EXF-150</strain>
    </source>
</reference>
<gene>
    <name evidence="7" type="ORF">M438DRAFT_337696</name>
</gene>
<feature type="domain" description="GRIP" evidence="6">
    <location>
        <begin position="619"/>
        <end position="670"/>
    </location>
</feature>
<feature type="compositionally biased region" description="Basic residues" evidence="5">
    <location>
        <begin position="14"/>
        <end position="23"/>
    </location>
</feature>
<feature type="compositionally biased region" description="Acidic residues" evidence="5">
    <location>
        <begin position="44"/>
        <end position="53"/>
    </location>
</feature>
<dbReference type="Pfam" id="PF10375">
    <property type="entry name" value="GRAB"/>
    <property type="match status" value="1"/>
</dbReference>
<dbReference type="GO" id="GO:0007030">
    <property type="term" value="P:Golgi organization"/>
    <property type="evidence" value="ECO:0007669"/>
    <property type="project" value="TreeGrafter"/>
</dbReference>
<name>A0A074XI61_AURPU</name>
<feature type="compositionally biased region" description="Basic and acidic residues" evidence="5">
    <location>
        <begin position="273"/>
        <end position="329"/>
    </location>
</feature>
<dbReference type="AlphaFoldDB" id="A0A074XI61"/>
<keyword evidence="2" id="KW-0333">Golgi apparatus</keyword>
<protein>
    <recommendedName>
        <fullName evidence="6">GRIP domain-containing protein</fullName>
    </recommendedName>
</protein>
<evidence type="ECO:0000256" key="5">
    <source>
        <dbReference type="SAM" id="MobiDB-lite"/>
    </source>
</evidence>
<dbReference type="RefSeq" id="XP_029757909.1">
    <property type="nucleotide sequence ID" value="XM_029904027.1"/>
</dbReference>
<dbReference type="InterPro" id="IPR000237">
    <property type="entry name" value="GRIP_dom"/>
</dbReference>
<feature type="compositionally biased region" description="Basic and acidic residues" evidence="5">
    <location>
        <begin position="422"/>
        <end position="436"/>
    </location>
</feature>
<evidence type="ECO:0000259" key="6">
    <source>
        <dbReference type="PROSITE" id="PS50913"/>
    </source>
</evidence>
<feature type="region of interest" description="Disordered" evidence="5">
    <location>
        <begin position="680"/>
        <end position="707"/>
    </location>
</feature>
<feature type="compositionally biased region" description="Polar residues" evidence="5">
    <location>
        <begin position="689"/>
        <end position="707"/>
    </location>
</feature>
<feature type="compositionally biased region" description="Basic and acidic residues" evidence="5">
    <location>
        <begin position="165"/>
        <end position="199"/>
    </location>
</feature>
<keyword evidence="8" id="KW-1185">Reference proteome</keyword>
<dbReference type="PANTHER" id="PTHR18921">
    <property type="entry name" value="MYOSIN HEAVY CHAIN - RELATED"/>
    <property type="match status" value="1"/>
</dbReference>
<feature type="compositionally biased region" description="Basic and acidic residues" evidence="5">
    <location>
        <begin position="97"/>
        <end position="143"/>
    </location>
</feature>
<feature type="region of interest" description="Disordered" evidence="5">
    <location>
        <begin position="1"/>
        <end position="362"/>
    </location>
</feature>
<evidence type="ECO:0000256" key="2">
    <source>
        <dbReference type="ARBA" id="ARBA00023034"/>
    </source>
</evidence>
<evidence type="ECO:0000256" key="3">
    <source>
        <dbReference type="ARBA" id="ARBA00023054"/>
    </source>
</evidence>
<feature type="compositionally biased region" description="Polar residues" evidence="5">
    <location>
        <begin position="70"/>
        <end position="96"/>
    </location>
</feature>
<dbReference type="GO" id="GO:0005794">
    <property type="term" value="C:Golgi apparatus"/>
    <property type="evidence" value="ECO:0007669"/>
    <property type="project" value="UniProtKB-SubCell"/>
</dbReference>
<feature type="compositionally biased region" description="Basic and acidic residues" evidence="5">
    <location>
        <begin position="210"/>
        <end position="220"/>
    </location>
</feature>
<dbReference type="OrthoDB" id="425925at2759"/>
<feature type="compositionally biased region" description="Basic and acidic residues" evidence="5">
    <location>
        <begin position="398"/>
        <end position="414"/>
    </location>
</feature>
<comment type="subcellular location">
    <subcellularLocation>
        <location evidence="1">Golgi apparatus</location>
    </subcellularLocation>
</comment>
<dbReference type="EMBL" id="KL584990">
    <property type="protein sequence ID" value="KEQ81722.1"/>
    <property type="molecule type" value="Genomic_DNA"/>
</dbReference>
<organism evidence="7 8">
    <name type="scientific">Aureobasidium pullulans EXF-150</name>
    <dbReference type="NCBI Taxonomy" id="1043002"/>
    <lineage>
        <taxon>Eukaryota</taxon>
        <taxon>Fungi</taxon>
        <taxon>Dikarya</taxon>
        <taxon>Ascomycota</taxon>
        <taxon>Pezizomycotina</taxon>
        <taxon>Dothideomycetes</taxon>
        <taxon>Dothideomycetidae</taxon>
        <taxon>Dothideales</taxon>
        <taxon>Saccotheciaceae</taxon>
        <taxon>Aureobasidium</taxon>
    </lineage>
</organism>
<dbReference type="PANTHER" id="PTHR18921:SF2">
    <property type="entry name" value="THYROID RECEPTOR-INTERACTING PROTEIN 11"/>
    <property type="match status" value="1"/>
</dbReference>
<dbReference type="GeneID" id="40746333"/>
<sequence length="760" mass="86250">MSAVFNADVASKSASKKKRKNKKKTNDKTKASADAPDANGAHDEPDEDGEDDESASRKQSIAGLEEDQDNSTTTQPLPVNGSDETPNSTNTPANTQPDHDAHAETAARLDTIVKERDSLRHDLADLRKSIESMQEQHQKERESLQSQALEFKDAKESGQVQGLRAKMDSMQEKHDQELDQLKKQSEDAQTQKDNAEVTELRNTITTMQDNHSKELRDLKDQAQQAQTTKDNAEVAELRQSLASQQEKHAKEIGTLKKQAEEAQAAKDNSAITDLRRTLENLKREHQQELETREKQLQERDNSEVSELRKSLESMREEHHKEVEQLKKQAQEAQSGKESSDSEETEQLRTQLQETQKGKENAESAYRTLLGKVNTIKSQLGERLKADAEELSKARAEIEELQEESRSARERKEELQATIDQLETQRQEHQSEIESLRSRTNVSQSNWVKERDELISREAYAREEFENARQAMQDWEVLAMEERSLRESLSERVIEIEEQLNARQEAYERAASERDTQNSTVESLQRALQEIQDARKKELREMVENSQAQLDALRSQADEAKASAASSAEELEKLRKELERALPFEKEVKEKNLLIGKLRHEAVILNDHLTKALRFLKRGKPEDNVDRHIVTNHFLHFLILDRSDPKKFQVLQLIAALLGWTEEQREQAGLARPGASNSMLKIPLSPFRRTPSTPSLSDSTFDNHQGGSKESLAELWSDFLEREAQEGGMHSSRSGSFAMMSPTQERPASSGGLGLSSPRPN</sequence>
<evidence type="ECO:0000256" key="1">
    <source>
        <dbReference type="ARBA" id="ARBA00004555"/>
    </source>
</evidence>
<dbReference type="STRING" id="1043002.A0A074XI61"/>
<proteinExistence type="predicted"/>
<evidence type="ECO:0000313" key="7">
    <source>
        <dbReference type="EMBL" id="KEQ81722.1"/>
    </source>
</evidence>
<dbReference type="GO" id="GO:0031267">
    <property type="term" value="F:small GTPase binding"/>
    <property type="evidence" value="ECO:0007669"/>
    <property type="project" value="TreeGrafter"/>
</dbReference>
<feature type="region of interest" description="Disordered" evidence="5">
    <location>
        <begin position="398"/>
        <end position="441"/>
    </location>
</feature>
<accession>A0A074XI61</accession>